<dbReference type="RefSeq" id="XP_066669671.1">
    <property type="nucleotide sequence ID" value="XM_066810748.1"/>
</dbReference>
<dbReference type="Proteomes" id="UP001433268">
    <property type="component" value="Unassembled WGS sequence"/>
</dbReference>
<feature type="domain" description="2EXR" evidence="1">
    <location>
        <begin position="14"/>
        <end position="112"/>
    </location>
</feature>
<proteinExistence type="predicted"/>
<name>A0ABR1WQ71_9PEZI</name>
<keyword evidence="3" id="KW-1185">Reference proteome</keyword>
<sequence>MNNLSMMKKKMPAFRKFPNLPTDVRKRIWIFASIKPHTYVILWYPSEDSIARQYTLLWPGVLAGQSRRCEYGLLLANKESSEVVSQINKDTKPVSGLVHNLDLFINWDLDLLYVAAAPFDPTPAYSKNDSLRHIPSYAKYWTPLDAEPVGYNCRELRTLASNLPRDTHGFTNLRLLGPSLTSGIIPLLGTQFTEWSELNNYCRKVCEMIHHLRYKKNQAAWGTLNVCLAVDLDSNFNRGDFPDEYRRVGIRRSSREWYIAPERPMIRR</sequence>
<dbReference type="Pfam" id="PF20150">
    <property type="entry name" value="2EXR"/>
    <property type="match status" value="1"/>
</dbReference>
<dbReference type="EMBL" id="JAQQWN010000005">
    <property type="protein sequence ID" value="KAK8085162.1"/>
    <property type="molecule type" value="Genomic_DNA"/>
</dbReference>
<dbReference type="GeneID" id="92043808"/>
<comment type="caution">
    <text evidence="2">The sequence shown here is derived from an EMBL/GenBank/DDBJ whole genome shotgun (WGS) entry which is preliminary data.</text>
</comment>
<dbReference type="InterPro" id="IPR045518">
    <property type="entry name" value="2EXR"/>
</dbReference>
<evidence type="ECO:0000259" key="1">
    <source>
        <dbReference type="Pfam" id="PF20150"/>
    </source>
</evidence>
<evidence type="ECO:0000313" key="3">
    <source>
        <dbReference type="Proteomes" id="UP001433268"/>
    </source>
</evidence>
<accession>A0ABR1WQ71</accession>
<gene>
    <name evidence="2" type="ORF">PG997_006433</name>
</gene>
<protein>
    <recommendedName>
        <fullName evidence="1">2EXR domain-containing protein</fullName>
    </recommendedName>
</protein>
<organism evidence="2 3">
    <name type="scientific">Apiospora hydei</name>
    <dbReference type="NCBI Taxonomy" id="1337664"/>
    <lineage>
        <taxon>Eukaryota</taxon>
        <taxon>Fungi</taxon>
        <taxon>Dikarya</taxon>
        <taxon>Ascomycota</taxon>
        <taxon>Pezizomycotina</taxon>
        <taxon>Sordariomycetes</taxon>
        <taxon>Xylariomycetidae</taxon>
        <taxon>Amphisphaeriales</taxon>
        <taxon>Apiosporaceae</taxon>
        <taxon>Apiospora</taxon>
    </lineage>
</organism>
<evidence type="ECO:0000313" key="2">
    <source>
        <dbReference type="EMBL" id="KAK8085162.1"/>
    </source>
</evidence>
<reference evidence="2 3" key="1">
    <citation type="submission" date="2023-01" db="EMBL/GenBank/DDBJ databases">
        <title>Analysis of 21 Apiospora genomes using comparative genomics revels a genus with tremendous synthesis potential of carbohydrate active enzymes and secondary metabolites.</title>
        <authorList>
            <person name="Sorensen T."/>
        </authorList>
    </citation>
    <scope>NUCLEOTIDE SEQUENCE [LARGE SCALE GENOMIC DNA]</scope>
    <source>
        <strain evidence="2 3">CBS 114990</strain>
    </source>
</reference>